<dbReference type="InterPro" id="IPR057251">
    <property type="entry name" value="FP_C"/>
</dbReference>
<sequence>MSSTLILRDPEYIKLVLARDFYYFNSTTFFEIAKYTSKRNYSSKYLYISYIYVNGPCNPVFISENLSPQTKRLHYITTDYAKSNGFKYCWVTNGKIFLRRQDGTGLILIKNE</sequence>
<organism evidence="2 3">
    <name type="scientific">Leptidea sinapis</name>
    <dbReference type="NCBI Taxonomy" id="189913"/>
    <lineage>
        <taxon>Eukaryota</taxon>
        <taxon>Metazoa</taxon>
        <taxon>Ecdysozoa</taxon>
        <taxon>Arthropoda</taxon>
        <taxon>Hexapoda</taxon>
        <taxon>Insecta</taxon>
        <taxon>Pterygota</taxon>
        <taxon>Neoptera</taxon>
        <taxon>Endopterygota</taxon>
        <taxon>Lepidoptera</taxon>
        <taxon>Glossata</taxon>
        <taxon>Ditrysia</taxon>
        <taxon>Papilionoidea</taxon>
        <taxon>Pieridae</taxon>
        <taxon>Dismorphiinae</taxon>
        <taxon>Leptidea</taxon>
    </lineage>
</organism>
<dbReference type="Proteomes" id="UP000324832">
    <property type="component" value="Unassembled WGS sequence"/>
</dbReference>
<dbReference type="EMBL" id="FZQP02003357">
    <property type="protein sequence ID" value="VVC98073.1"/>
    <property type="molecule type" value="Genomic_DNA"/>
</dbReference>
<dbReference type="AlphaFoldDB" id="A0A5E4QLA1"/>
<gene>
    <name evidence="2" type="ORF">LSINAPIS_LOCUS9219</name>
</gene>
<evidence type="ECO:0000259" key="1">
    <source>
        <dbReference type="Pfam" id="PF25298"/>
    </source>
</evidence>
<evidence type="ECO:0000313" key="2">
    <source>
        <dbReference type="EMBL" id="VVC98073.1"/>
    </source>
</evidence>
<protein>
    <recommendedName>
        <fullName evidence="1">FP protein C-terminal domain-containing protein</fullName>
    </recommendedName>
</protein>
<keyword evidence="3" id="KW-1185">Reference proteome</keyword>
<dbReference type="Pfam" id="PF25298">
    <property type="entry name" value="Baculo_FP_2nd"/>
    <property type="match status" value="1"/>
</dbReference>
<accession>A0A5E4QLA1</accession>
<proteinExistence type="predicted"/>
<evidence type="ECO:0000313" key="3">
    <source>
        <dbReference type="Proteomes" id="UP000324832"/>
    </source>
</evidence>
<name>A0A5E4QLA1_9NEOP</name>
<feature type="domain" description="FP protein C-terminal" evidence="1">
    <location>
        <begin position="68"/>
        <end position="112"/>
    </location>
</feature>
<reference evidence="2 3" key="1">
    <citation type="submission" date="2017-07" db="EMBL/GenBank/DDBJ databases">
        <authorList>
            <person name="Talla V."/>
            <person name="Backstrom N."/>
        </authorList>
    </citation>
    <scope>NUCLEOTIDE SEQUENCE [LARGE SCALE GENOMIC DNA]</scope>
</reference>